<reference evidence="2" key="1">
    <citation type="submission" date="2024-07" db="EMBL/GenBank/DDBJ databases">
        <title>Two chromosome-level genome assemblies of Korean endemic species Abeliophyllum distichum and Forsythia ovata (Oleaceae).</title>
        <authorList>
            <person name="Jang H."/>
        </authorList>
    </citation>
    <scope>NUCLEOTIDE SEQUENCE [LARGE SCALE GENOMIC DNA]</scope>
</reference>
<dbReference type="AlphaFoldDB" id="A0ABD1UVN4"/>
<proteinExistence type="predicted"/>
<evidence type="ECO:0000313" key="2">
    <source>
        <dbReference type="Proteomes" id="UP001604277"/>
    </source>
</evidence>
<dbReference type="PROSITE" id="PS51257">
    <property type="entry name" value="PROKAR_LIPOPROTEIN"/>
    <property type="match status" value="1"/>
</dbReference>
<gene>
    <name evidence="1" type="ORF">Fot_21720</name>
</gene>
<name>A0ABD1UVN4_9LAMI</name>
<dbReference type="Proteomes" id="UP001604277">
    <property type="component" value="Unassembled WGS sequence"/>
</dbReference>
<evidence type="ECO:0000313" key="1">
    <source>
        <dbReference type="EMBL" id="KAL2529119.1"/>
    </source>
</evidence>
<accession>A0ABD1UVN4</accession>
<organism evidence="1 2">
    <name type="scientific">Forsythia ovata</name>
    <dbReference type="NCBI Taxonomy" id="205694"/>
    <lineage>
        <taxon>Eukaryota</taxon>
        <taxon>Viridiplantae</taxon>
        <taxon>Streptophyta</taxon>
        <taxon>Embryophyta</taxon>
        <taxon>Tracheophyta</taxon>
        <taxon>Spermatophyta</taxon>
        <taxon>Magnoliopsida</taxon>
        <taxon>eudicotyledons</taxon>
        <taxon>Gunneridae</taxon>
        <taxon>Pentapetalae</taxon>
        <taxon>asterids</taxon>
        <taxon>lamiids</taxon>
        <taxon>Lamiales</taxon>
        <taxon>Oleaceae</taxon>
        <taxon>Forsythieae</taxon>
        <taxon>Forsythia</taxon>
    </lineage>
</organism>
<dbReference type="EMBL" id="JBFOLJ010000006">
    <property type="protein sequence ID" value="KAL2529119.1"/>
    <property type="molecule type" value="Genomic_DNA"/>
</dbReference>
<sequence length="154" mass="17147">MFTCRLIQDSPTINLIFASCSEKENTVNEAKNQEQVTQNLELENACQNSNSLCSDRLSTTAHTTLLRIEIPNLNVNQIVGLSDFVQPTTQATNANNSKSEIGFPEATQISFLQDEIALLVNSRPVRDRRIPLYLKDYATLTTTTTNQINIIGSK</sequence>
<keyword evidence="2" id="KW-1185">Reference proteome</keyword>
<protein>
    <submittedName>
        <fullName evidence="1">Uncharacterized protein</fullName>
    </submittedName>
</protein>
<comment type="caution">
    <text evidence="1">The sequence shown here is derived from an EMBL/GenBank/DDBJ whole genome shotgun (WGS) entry which is preliminary data.</text>
</comment>